<organism evidence="1 2">
    <name type="scientific">Melanomma pulvis-pyrius CBS 109.77</name>
    <dbReference type="NCBI Taxonomy" id="1314802"/>
    <lineage>
        <taxon>Eukaryota</taxon>
        <taxon>Fungi</taxon>
        <taxon>Dikarya</taxon>
        <taxon>Ascomycota</taxon>
        <taxon>Pezizomycotina</taxon>
        <taxon>Dothideomycetes</taxon>
        <taxon>Pleosporomycetidae</taxon>
        <taxon>Pleosporales</taxon>
        <taxon>Melanommataceae</taxon>
        <taxon>Melanomma</taxon>
    </lineage>
</organism>
<accession>A0A6A6XKF8</accession>
<dbReference type="Proteomes" id="UP000799757">
    <property type="component" value="Unassembled WGS sequence"/>
</dbReference>
<proteinExistence type="predicted"/>
<protein>
    <submittedName>
        <fullName evidence="1">Uncharacterized protein</fullName>
    </submittedName>
</protein>
<keyword evidence="2" id="KW-1185">Reference proteome</keyword>
<evidence type="ECO:0000313" key="1">
    <source>
        <dbReference type="EMBL" id="KAF2797020.1"/>
    </source>
</evidence>
<reference evidence="1" key="1">
    <citation type="journal article" date="2020" name="Stud. Mycol.">
        <title>101 Dothideomycetes genomes: a test case for predicting lifestyles and emergence of pathogens.</title>
        <authorList>
            <person name="Haridas S."/>
            <person name="Albert R."/>
            <person name="Binder M."/>
            <person name="Bloem J."/>
            <person name="Labutti K."/>
            <person name="Salamov A."/>
            <person name="Andreopoulos B."/>
            <person name="Baker S."/>
            <person name="Barry K."/>
            <person name="Bills G."/>
            <person name="Bluhm B."/>
            <person name="Cannon C."/>
            <person name="Castanera R."/>
            <person name="Culley D."/>
            <person name="Daum C."/>
            <person name="Ezra D."/>
            <person name="Gonzalez J."/>
            <person name="Henrissat B."/>
            <person name="Kuo A."/>
            <person name="Liang C."/>
            <person name="Lipzen A."/>
            <person name="Lutzoni F."/>
            <person name="Magnuson J."/>
            <person name="Mondo S."/>
            <person name="Nolan M."/>
            <person name="Ohm R."/>
            <person name="Pangilinan J."/>
            <person name="Park H.-J."/>
            <person name="Ramirez L."/>
            <person name="Alfaro M."/>
            <person name="Sun H."/>
            <person name="Tritt A."/>
            <person name="Yoshinaga Y."/>
            <person name="Zwiers L.-H."/>
            <person name="Turgeon B."/>
            <person name="Goodwin S."/>
            <person name="Spatafora J."/>
            <person name="Crous P."/>
            <person name="Grigoriev I."/>
        </authorList>
    </citation>
    <scope>NUCLEOTIDE SEQUENCE</scope>
    <source>
        <strain evidence="1">CBS 109.77</strain>
    </source>
</reference>
<dbReference type="EMBL" id="MU001816">
    <property type="protein sequence ID" value="KAF2797020.1"/>
    <property type="molecule type" value="Genomic_DNA"/>
</dbReference>
<evidence type="ECO:0000313" key="2">
    <source>
        <dbReference type="Proteomes" id="UP000799757"/>
    </source>
</evidence>
<sequence>MSMSMSHATPHDSRRMRLVADMQASYVPAGHSVVIERNRPAAPAKTPARSVSITHACTAVHAHAEGISNVNLRIRCPTHPAPIPTLPALKGPATAYVVIRHGSPADQMLACPTQTTAPGRAAYSHTAAWPTPFDLTVYHGVWSANIDYRVHGDPFVHLPLLHAHSADFPADGHAEQSVGNPGGIQEQVAQVMSSHVQTLRLVRNGSQARGGNSPSSWMRKYLVECLSHVRYVKASNFKAGTRTLSRSRPQTYPREGLHVDARENISVGGNNYWTNCRPSRPR</sequence>
<dbReference type="AlphaFoldDB" id="A0A6A6XKF8"/>
<gene>
    <name evidence="1" type="ORF">K505DRAFT_399835</name>
</gene>
<name>A0A6A6XKF8_9PLEO</name>